<dbReference type="AlphaFoldDB" id="A0A2H0TP57"/>
<dbReference type="InterPro" id="IPR057268">
    <property type="entry name" value="Ribosomal_L18"/>
</dbReference>
<dbReference type="GO" id="GO:0003735">
    <property type="term" value="F:structural constituent of ribosome"/>
    <property type="evidence" value="ECO:0007669"/>
    <property type="project" value="InterPro"/>
</dbReference>
<dbReference type="GO" id="GO:0006412">
    <property type="term" value="P:translation"/>
    <property type="evidence" value="ECO:0007669"/>
    <property type="project" value="UniProtKB-UniRule"/>
</dbReference>
<evidence type="ECO:0000313" key="8">
    <source>
        <dbReference type="EMBL" id="PIR73941.1"/>
    </source>
</evidence>
<organism evidence="8 9">
    <name type="scientific">Candidatus Magasanikbacteria bacterium CG10_big_fil_rev_8_21_14_0_10_47_10</name>
    <dbReference type="NCBI Taxonomy" id="1974652"/>
    <lineage>
        <taxon>Bacteria</taxon>
        <taxon>Candidatus Magasanikiibacteriota</taxon>
    </lineage>
</organism>
<evidence type="ECO:0000256" key="7">
    <source>
        <dbReference type="HAMAP-Rule" id="MF_01337"/>
    </source>
</evidence>
<evidence type="ECO:0000256" key="5">
    <source>
        <dbReference type="ARBA" id="ARBA00023274"/>
    </source>
</evidence>
<keyword evidence="3 7" id="KW-0694">RNA-binding</keyword>
<comment type="similarity">
    <text evidence="1 7">Belongs to the universal ribosomal protein uL18 family.</text>
</comment>
<dbReference type="CDD" id="cd00432">
    <property type="entry name" value="Ribosomal_L18_L5e"/>
    <property type="match status" value="1"/>
</dbReference>
<dbReference type="PANTHER" id="PTHR12899">
    <property type="entry name" value="39S RIBOSOMAL PROTEIN L18, MITOCHONDRIAL"/>
    <property type="match status" value="1"/>
</dbReference>
<dbReference type="Gene3D" id="3.30.420.100">
    <property type="match status" value="1"/>
</dbReference>
<keyword evidence="2 7" id="KW-0699">rRNA-binding</keyword>
<evidence type="ECO:0000256" key="6">
    <source>
        <dbReference type="ARBA" id="ARBA00035197"/>
    </source>
</evidence>
<dbReference type="SUPFAM" id="SSF53137">
    <property type="entry name" value="Translational machinery components"/>
    <property type="match status" value="1"/>
</dbReference>
<comment type="caution">
    <text evidence="8">The sequence shown here is derived from an EMBL/GenBank/DDBJ whole genome shotgun (WGS) entry which is preliminary data.</text>
</comment>
<dbReference type="Proteomes" id="UP000230154">
    <property type="component" value="Unassembled WGS sequence"/>
</dbReference>
<protein>
    <recommendedName>
        <fullName evidence="6 7">Large ribosomal subunit protein uL18</fullName>
    </recommendedName>
</protein>
<comment type="subunit">
    <text evidence="7">Part of the 50S ribosomal subunit; part of the 5S rRNA/L5/L18/L25 subcomplex. Contacts the 5S and 23S rRNAs.</text>
</comment>
<dbReference type="HAMAP" id="MF_01337_B">
    <property type="entry name" value="Ribosomal_uL18_B"/>
    <property type="match status" value="1"/>
</dbReference>
<keyword evidence="4 7" id="KW-0689">Ribosomal protein</keyword>
<dbReference type="EMBL" id="PFCB01000035">
    <property type="protein sequence ID" value="PIR73941.1"/>
    <property type="molecule type" value="Genomic_DNA"/>
</dbReference>
<evidence type="ECO:0000256" key="2">
    <source>
        <dbReference type="ARBA" id="ARBA00022730"/>
    </source>
</evidence>
<dbReference type="NCBIfam" id="TIGR00060">
    <property type="entry name" value="L18_bact"/>
    <property type="match status" value="1"/>
</dbReference>
<keyword evidence="5 7" id="KW-0687">Ribonucleoprotein</keyword>
<evidence type="ECO:0000256" key="3">
    <source>
        <dbReference type="ARBA" id="ARBA00022884"/>
    </source>
</evidence>
<name>A0A2H0TP57_9BACT</name>
<proteinExistence type="inferred from homology"/>
<dbReference type="InterPro" id="IPR005484">
    <property type="entry name" value="Ribosomal_uL18_bac/plant/anim"/>
</dbReference>
<reference evidence="9" key="1">
    <citation type="submission" date="2017-09" db="EMBL/GenBank/DDBJ databases">
        <title>Depth-based differentiation of microbial function through sediment-hosted aquifers and enrichment of novel symbionts in the deep terrestrial subsurface.</title>
        <authorList>
            <person name="Probst A.J."/>
            <person name="Ladd B."/>
            <person name="Jarett J.K."/>
            <person name="Geller-Mcgrath D.E."/>
            <person name="Sieber C.M.K."/>
            <person name="Emerson J.B."/>
            <person name="Anantharaman K."/>
            <person name="Thomas B.C."/>
            <person name="Malmstrom R."/>
            <person name="Stieglmeier M."/>
            <person name="Klingl A."/>
            <person name="Woyke T."/>
            <person name="Ryan C.M."/>
            <person name="Banfield J.F."/>
        </authorList>
    </citation>
    <scope>NUCLEOTIDE SEQUENCE [LARGE SCALE GENOMIC DNA]</scope>
</reference>
<dbReference type="GO" id="GO:0008097">
    <property type="term" value="F:5S rRNA binding"/>
    <property type="evidence" value="ECO:0007669"/>
    <property type="project" value="TreeGrafter"/>
</dbReference>
<dbReference type="Pfam" id="PF00861">
    <property type="entry name" value="Ribosomal_L18p"/>
    <property type="match status" value="1"/>
</dbReference>
<comment type="function">
    <text evidence="7">This is one of the proteins that bind and probably mediate the attachment of the 5S RNA into the large ribosomal subunit, where it forms part of the central protuberance.</text>
</comment>
<dbReference type="FunFam" id="3.30.420.100:FF:000001">
    <property type="entry name" value="50S ribosomal protein L18"/>
    <property type="match status" value="1"/>
</dbReference>
<gene>
    <name evidence="7" type="primary">rplR</name>
    <name evidence="8" type="ORF">COU35_05195</name>
</gene>
<dbReference type="PANTHER" id="PTHR12899:SF3">
    <property type="entry name" value="LARGE RIBOSOMAL SUBUNIT PROTEIN UL18M"/>
    <property type="match status" value="1"/>
</dbReference>
<sequence length="124" mass="13633">MNKKKVTREQGRARRHARVRSKIHGTAERPRLVVSRSLRGLFVQLIDDVAGKTLCSVHSKKDGNPADAGDRTRNVAVAYSLGKKISEKATTLKVTRVVFDRSGHAYHGRIKAVADGARDGGLEF</sequence>
<accession>A0A2H0TP57</accession>
<evidence type="ECO:0000256" key="1">
    <source>
        <dbReference type="ARBA" id="ARBA00007116"/>
    </source>
</evidence>
<dbReference type="GO" id="GO:0022625">
    <property type="term" value="C:cytosolic large ribosomal subunit"/>
    <property type="evidence" value="ECO:0007669"/>
    <property type="project" value="TreeGrafter"/>
</dbReference>
<evidence type="ECO:0000256" key="4">
    <source>
        <dbReference type="ARBA" id="ARBA00022980"/>
    </source>
</evidence>
<dbReference type="InterPro" id="IPR004389">
    <property type="entry name" value="Ribosomal_uL18_bac-type"/>
</dbReference>
<evidence type="ECO:0000313" key="9">
    <source>
        <dbReference type="Proteomes" id="UP000230154"/>
    </source>
</evidence>